<dbReference type="PROSITE" id="PS50965">
    <property type="entry name" value="NERD"/>
    <property type="match status" value="1"/>
</dbReference>
<evidence type="ECO:0000313" key="3">
    <source>
        <dbReference type="Proteomes" id="UP000587942"/>
    </source>
</evidence>
<dbReference type="Pfam" id="PF08378">
    <property type="entry name" value="NERD"/>
    <property type="match status" value="1"/>
</dbReference>
<dbReference type="InterPro" id="IPR011528">
    <property type="entry name" value="NERD"/>
</dbReference>
<dbReference type="EMBL" id="JAAVUM010000022">
    <property type="protein sequence ID" value="NKE07929.1"/>
    <property type="molecule type" value="Genomic_DNA"/>
</dbReference>
<evidence type="ECO:0000313" key="2">
    <source>
        <dbReference type="EMBL" id="NKE07929.1"/>
    </source>
</evidence>
<dbReference type="Proteomes" id="UP000587942">
    <property type="component" value="Unassembled WGS sequence"/>
</dbReference>
<gene>
    <name evidence="2" type="ORF">GWK17_21010</name>
</gene>
<evidence type="ECO:0000259" key="1">
    <source>
        <dbReference type="PROSITE" id="PS50965"/>
    </source>
</evidence>
<name>A0A846TMC5_9BACI</name>
<dbReference type="AlphaFoldDB" id="A0A846TMC5"/>
<proteinExistence type="predicted"/>
<comment type="caution">
    <text evidence="2">The sequence shown here is derived from an EMBL/GenBank/DDBJ whole genome shotgun (WGS) entry which is preliminary data.</text>
</comment>
<protein>
    <submittedName>
        <fullName evidence="2">NERD domain-containing protein</fullName>
    </submittedName>
</protein>
<accession>A0A846TMC5</accession>
<dbReference type="RefSeq" id="WP_167834286.1">
    <property type="nucleotide sequence ID" value="NZ_JAAVUM010000022.1"/>
</dbReference>
<reference evidence="2 3" key="1">
    <citation type="submission" date="2020-03" db="EMBL/GenBank/DDBJ databases">
        <authorList>
            <person name="Sun Q."/>
        </authorList>
    </citation>
    <scope>NUCLEOTIDE SEQUENCE [LARGE SCALE GENOMIC DNA]</scope>
    <source>
        <strain evidence="2 3">KACC 21451</strain>
    </source>
</reference>
<sequence>MILKTRYEPDELKIMNLLEPRMNFTEKEKQRHYRLRKGYEGEVKYDRWMKSLEIQNLTLNDLLLEASNTTFQIDSSVITQNKLLLFEVKDFEGEYYYEDERLKIIYGEEIKDPLLQLKRNTSLFRQLLASLGFHLEIESYVLFINPEFTLYQAPKNSPIILPSQLNRFMKKLNKRQSKLNNIHQKIADKLLELHTVDNPYKRLPKYEYEQLKKGIVCGECHSFVDLIVKREFVCSHCGSTEKIDTAVLRSVADIKLLFPDKKVTTALIHEWCNGVVSLKSVRRILLANLEPSGERNTRYFL</sequence>
<organism evidence="2 3">
    <name type="scientific">Mesobacillus selenatarsenatis</name>
    <dbReference type="NCBI Taxonomy" id="388741"/>
    <lineage>
        <taxon>Bacteria</taxon>
        <taxon>Bacillati</taxon>
        <taxon>Bacillota</taxon>
        <taxon>Bacilli</taxon>
        <taxon>Bacillales</taxon>
        <taxon>Bacillaceae</taxon>
        <taxon>Mesobacillus</taxon>
    </lineage>
</organism>
<feature type="domain" description="NERD" evidence="1">
    <location>
        <begin position="37"/>
        <end position="147"/>
    </location>
</feature>